<dbReference type="Gene3D" id="3.40.640.10">
    <property type="entry name" value="Type I PLP-dependent aspartate aminotransferase-like (Major domain)"/>
    <property type="match status" value="1"/>
</dbReference>
<evidence type="ECO:0000256" key="7">
    <source>
        <dbReference type="HAMAP-Rule" id="MF_00375"/>
    </source>
</evidence>
<dbReference type="InterPro" id="IPR049704">
    <property type="entry name" value="Aminotrans_3_PPA_site"/>
</dbReference>
<keyword evidence="7" id="KW-0963">Cytoplasm</keyword>
<keyword evidence="9" id="KW-1185">Reference proteome</keyword>
<sequence>MPLNRHKSQDLFKDAKEILPGGVNSPVRAFGAVGGEPLFIERAEGPYLYDADGNRYIDYIGSWGPAIIGHAHPEVVSAVSDVMSKGFSFGAPTEIETKLAQKIRQLVPSMEMMRFVSSGTEACMSALRLARGFTGRNKLIKYNGCYHGHADMLLVKAGSGVATLGIPGSPGVPEGATHDTLVAPFNDLAATEALLNENKEQVAAIIIEPIAGNANFIRPSQEFIQGLRKLCDEHQTLLIFDEVMTGFRVHLNCAQGLFGVKPDLSTFGKVIGGGMPIGVYGGRRDVMNKVAPAGPVYQAGTLSGNPLAVTCGMKTLELLENKYSFTELSNRTNRLAVGLRDAARKNGVTLSSDSEGGMFGFAFSEAMPKNFDDAKAANIEAFNHFFAAMIDEGVYLAPSAYEAGFVSTTHSDDDIDATIEAAAKVFSTMSQAS</sequence>
<dbReference type="RefSeq" id="WP_200820658.1">
    <property type="nucleotide sequence ID" value="NZ_FWZT01000002.1"/>
</dbReference>
<comment type="subcellular location">
    <subcellularLocation>
        <location evidence="7">Cytoplasm</location>
    </subcellularLocation>
</comment>
<dbReference type="GO" id="GO:0030170">
    <property type="term" value="F:pyridoxal phosphate binding"/>
    <property type="evidence" value="ECO:0007669"/>
    <property type="project" value="InterPro"/>
</dbReference>
<dbReference type="NCBIfam" id="NF000818">
    <property type="entry name" value="PRK00062.1"/>
    <property type="match status" value="1"/>
</dbReference>
<dbReference type="PANTHER" id="PTHR43713">
    <property type="entry name" value="GLUTAMATE-1-SEMIALDEHYDE 2,1-AMINOMUTASE"/>
    <property type="match status" value="1"/>
</dbReference>
<keyword evidence="5 7" id="KW-0413">Isomerase</keyword>
<dbReference type="GO" id="GO:0006782">
    <property type="term" value="P:protoporphyrinogen IX biosynthetic process"/>
    <property type="evidence" value="ECO:0007669"/>
    <property type="project" value="UniProtKB-UniRule"/>
</dbReference>
<dbReference type="FunFam" id="3.40.640.10:FF:000021">
    <property type="entry name" value="Glutamate-1-semialdehyde 2,1-aminomutase"/>
    <property type="match status" value="1"/>
</dbReference>
<dbReference type="InterPro" id="IPR005814">
    <property type="entry name" value="Aminotrans_3"/>
</dbReference>
<dbReference type="GO" id="GO:0005737">
    <property type="term" value="C:cytoplasm"/>
    <property type="evidence" value="ECO:0007669"/>
    <property type="project" value="UniProtKB-SubCell"/>
</dbReference>
<keyword evidence="4 7" id="KW-0663">Pyridoxal phosphate</keyword>
<accession>A0A1Y6B8T4</accession>
<dbReference type="InterPro" id="IPR015422">
    <property type="entry name" value="PyrdxlP-dep_Trfase_small"/>
</dbReference>
<reference evidence="9" key="1">
    <citation type="submission" date="2017-04" db="EMBL/GenBank/DDBJ databases">
        <authorList>
            <person name="Varghese N."/>
            <person name="Submissions S."/>
        </authorList>
    </citation>
    <scope>NUCLEOTIDE SEQUENCE [LARGE SCALE GENOMIC DNA]</scope>
    <source>
        <strain evidence="9">RKEM611</strain>
    </source>
</reference>
<dbReference type="InterPro" id="IPR015424">
    <property type="entry name" value="PyrdxlP-dep_Trfase"/>
</dbReference>
<evidence type="ECO:0000256" key="4">
    <source>
        <dbReference type="ARBA" id="ARBA00022898"/>
    </source>
</evidence>
<dbReference type="UniPathway" id="UPA00251">
    <property type="reaction ID" value="UER00317"/>
</dbReference>
<dbReference type="CDD" id="cd00610">
    <property type="entry name" value="OAT_like"/>
    <property type="match status" value="1"/>
</dbReference>
<dbReference type="HAMAP" id="MF_00375">
    <property type="entry name" value="HemL_aminotrans_3"/>
    <property type="match status" value="1"/>
</dbReference>
<feature type="modified residue" description="N6-(pyridoxal phosphate)lysine" evidence="7">
    <location>
        <position position="269"/>
    </location>
</feature>
<gene>
    <name evidence="7" type="primary">hemL</name>
    <name evidence="8" type="ORF">SAMN06296036_102328</name>
</gene>
<comment type="cofactor">
    <cofactor evidence="1 7">
        <name>pyridoxal 5'-phosphate</name>
        <dbReference type="ChEBI" id="CHEBI:597326"/>
    </cofactor>
</comment>
<comment type="similarity">
    <text evidence="3 7">Belongs to the class-III pyridoxal-phosphate-dependent aminotransferase family. HemL subfamily.</text>
</comment>
<dbReference type="Gene3D" id="3.90.1150.10">
    <property type="entry name" value="Aspartate Aminotransferase, domain 1"/>
    <property type="match status" value="1"/>
</dbReference>
<evidence type="ECO:0000256" key="5">
    <source>
        <dbReference type="ARBA" id="ARBA00023235"/>
    </source>
</evidence>
<dbReference type="InterPro" id="IPR015421">
    <property type="entry name" value="PyrdxlP-dep_Trfase_major"/>
</dbReference>
<dbReference type="Proteomes" id="UP000192907">
    <property type="component" value="Unassembled WGS sequence"/>
</dbReference>
<comment type="subunit">
    <text evidence="7">Homodimer.</text>
</comment>
<protein>
    <recommendedName>
        <fullName evidence="7">Glutamate-1-semialdehyde 2,1-aminomutase</fullName>
        <shortName evidence="7">GSA</shortName>
        <ecNumber evidence="7">5.4.3.8</ecNumber>
    </recommendedName>
    <alternativeName>
        <fullName evidence="7">Glutamate-1-semialdehyde aminotransferase</fullName>
        <shortName evidence="7">GSA-AT</shortName>
    </alternativeName>
</protein>
<dbReference type="GO" id="GO:0008483">
    <property type="term" value="F:transaminase activity"/>
    <property type="evidence" value="ECO:0007669"/>
    <property type="project" value="InterPro"/>
</dbReference>
<dbReference type="SUPFAM" id="SSF53383">
    <property type="entry name" value="PLP-dependent transferases"/>
    <property type="match status" value="1"/>
</dbReference>
<proteinExistence type="inferred from homology"/>
<evidence type="ECO:0000313" key="8">
    <source>
        <dbReference type="EMBL" id="SME96994.1"/>
    </source>
</evidence>
<dbReference type="GO" id="GO:0042286">
    <property type="term" value="F:glutamate-1-semialdehyde 2,1-aminomutase activity"/>
    <property type="evidence" value="ECO:0007669"/>
    <property type="project" value="UniProtKB-UniRule"/>
</dbReference>
<name>A0A1Y6B8T4_9BACT</name>
<comment type="catalytic activity">
    <reaction evidence="7">
        <text>(S)-4-amino-5-oxopentanoate = 5-aminolevulinate</text>
        <dbReference type="Rhea" id="RHEA:14265"/>
        <dbReference type="ChEBI" id="CHEBI:57501"/>
        <dbReference type="ChEBI" id="CHEBI:356416"/>
        <dbReference type="EC" id="5.4.3.8"/>
    </reaction>
</comment>
<dbReference type="EC" id="5.4.3.8" evidence="7"/>
<dbReference type="PROSITE" id="PS00600">
    <property type="entry name" value="AA_TRANSFER_CLASS_3"/>
    <property type="match status" value="1"/>
</dbReference>
<dbReference type="NCBIfam" id="TIGR00713">
    <property type="entry name" value="hemL"/>
    <property type="match status" value="1"/>
</dbReference>
<dbReference type="InterPro" id="IPR004639">
    <property type="entry name" value="4pyrrol_synth_GluAld_NH2Trfase"/>
</dbReference>
<keyword evidence="6 7" id="KW-0627">Porphyrin biosynthesis</keyword>
<dbReference type="PANTHER" id="PTHR43713:SF3">
    <property type="entry name" value="GLUTAMATE-1-SEMIALDEHYDE 2,1-AMINOMUTASE 1, CHLOROPLASTIC-RELATED"/>
    <property type="match status" value="1"/>
</dbReference>
<comment type="pathway">
    <text evidence="2">Porphyrin-containing compound metabolism; protoporphyrin-IX biosynthesis; 5-aminolevulinate from L-glutamyl-tRNA(Glu): step 2/2.</text>
</comment>
<dbReference type="AlphaFoldDB" id="A0A1Y6B8T4"/>
<organism evidence="8 9">
    <name type="scientific">Pseudobacteriovorax antillogorgiicola</name>
    <dbReference type="NCBI Taxonomy" id="1513793"/>
    <lineage>
        <taxon>Bacteria</taxon>
        <taxon>Pseudomonadati</taxon>
        <taxon>Bdellovibrionota</taxon>
        <taxon>Oligoflexia</taxon>
        <taxon>Oligoflexales</taxon>
        <taxon>Pseudobacteriovoracaceae</taxon>
        <taxon>Pseudobacteriovorax</taxon>
    </lineage>
</organism>
<dbReference type="STRING" id="1513793.SAMN06296036_102328"/>
<evidence type="ECO:0000313" key="9">
    <source>
        <dbReference type="Proteomes" id="UP000192907"/>
    </source>
</evidence>
<evidence type="ECO:0000256" key="3">
    <source>
        <dbReference type="ARBA" id="ARBA00008981"/>
    </source>
</evidence>
<evidence type="ECO:0000256" key="1">
    <source>
        <dbReference type="ARBA" id="ARBA00001933"/>
    </source>
</evidence>
<dbReference type="Pfam" id="PF00202">
    <property type="entry name" value="Aminotran_3"/>
    <property type="match status" value="1"/>
</dbReference>
<evidence type="ECO:0000256" key="6">
    <source>
        <dbReference type="ARBA" id="ARBA00023244"/>
    </source>
</evidence>
<evidence type="ECO:0000256" key="2">
    <source>
        <dbReference type="ARBA" id="ARBA00004819"/>
    </source>
</evidence>
<dbReference type="EMBL" id="FWZT01000002">
    <property type="protein sequence ID" value="SME96994.1"/>
    <property type="molecule type" value="Genomic_DNA"/>
</dbReference>